<dbReference type="OrthoDB" id="5599269at2759"/>
<keyword evidence="2" id="KW-0175">Coiled coil</keyword>
<feature type="compositionally biased region" description="Polar residues" evidence="3">
    <location>
        <begin position="39"/>
        <end position="50"/>
    </location>
</feature>
<reference evidence="4 5" key="1">
    <citation type="submission" date="2019-09" db="EMBL/GenBank/DDBJ databases">
        <authorList>
            <person name="Brejova B."/>
        </authorList>
    </citation>
    <scope>NUCLEOTIDE SEQUENCE [LARGE SCALE GENOMIC DNA]</scope>
</reference>
<evidence type="ECO:0000313" key="5">
    <source>
        <dbReference type="Proteomes" id="UP000398389"/>
    </source>
</evidence>
<dbReference type="Gene3D" id="1.20.1270.60">
    <property type="entry name" value="Arfaptin homology (AH) domain/BAR domain"/>
    <property type="match status" value="1"/>
</dbReference>
<evidence type="ECO:0000256" key="1">
    <source>
        <dbReference type="ARBA" id="ARBA00022553"/>
    </source>
</evidence>
<dbReference type="InterPro" id="IPR027267">
    <property type="entry name" value="AH/BAR_dom_sf"/>
</dbReference>
<feature type="region of interest" description="Disordered" evidence="3">
    <location>
        <begin position="1"/>
        <end position="57"/>
    </location>
</feature>
<dbReference type="RefSeq" id="XP_031854280.1">
    <property type="nucleotide sequence ID" value="XM_031998389.1"/>
</dbReference>
<keyword evidence="5" id="KW-1185">Reference proteome</keyword>
<feature type="region of interest" description="Disordered" evidence="3">
    <location>
        <begin position="263"/>
        <end position="316"/>
    </location>
</feature>
<feature type="compositionally biased region" description="Polar residues" evidence="3">
    <location>
        <begin position="1"/>
        <end position="19"/>
    </location>
</feature>
<feature type="coiled-coil region" evidence="2">
    <location>
        <begin position="167"/>
        <end position="194"/>
    </location>
</feature>
<gene>
    <name evidence="4" type="ORF">SAPINGB_P003673</name>
</gene>
<dbReference type="AlphaFoldDB" id="A0A5E8BY07"/>
<name>A0A5E8BY07_9ASCO</name>
<dbReference type="GO" id="GO:0008289">
    <property type="term" value="F:lipid binding"/>
    <property type="evidence" value="ECO:0007669"/>
    <property type="project" value="TreeGrafter"/>
</dbReference>
<evidence type="ECO:0008006" key="6">
    <source>
        <dbReference type="Google" id="ProtNLM"/>
    </source>
</evidence>
<dbReference type="GO" id="GO:0005886">
    <property type="term" value="C:plasma membrane"/>
    <property type="evidence" value="ECO:0007669"/>
    <property type="project" value="TreeGrafter"/>
</dbReference>
<dbReference type="GO" id="GO:0036286">
    <property type="term" value="C:eisosome filament"/>
    <property type="evidence" value="ECO:0007669"/>
    <property type="project" value="TreeGrafter"/>
</dbReference>
<dbReference type="GO" id="GO:0006897">
    <property type="term" value="P:endocytosis"/>
    <property type="evidence" value="ECO:0007669"/>
    <property type="project" value="TreeGrafter"/>
</dbReference>
<evidence type="ECO:0000256" key="3">
    <source>
        <dbReference type="SAM" id="MobiDB-lite"/>
    </source>
</evidence>
<dbReference type="EMBL" id="CABVLU010000003">
    <property type="protein sequence ID" value="VVT53635.1"/>
    <property type="molecule type" value="Genomic_DNA"/>
</dbReference>
<dbReference type="GO" id="GO:0070941">
    <property type="term" value="P:eisosome assembly"/>
    <property type="evidence" value="ECO:0007669"/>
    <property type="project" value="TreeGrafter"/>
</dbReference>
<dbReference type="FunFam" id="1.20.1270.60:FF:000005">
    <property type="entry name" value="Sphingolipid long chain base-responsive pil1"/>
    <property type="match status" value="1"/>
</dbReference>
<proteinExistence type="predicted"/>
<sequence>MHRTYSLRQSRAPTASQQVNPPPPPSTTKSGRFFGKGSIGNTFRRSTAGSLSPEGSRKISQLVKTEKNVMRALELLAEERRNAAKGLTLWGEEQEDDVSDITDKISVLIYEMGMIDDAYIDQYDQYRLAMKSIRNIEASVIPSRNRKQQITDQIAGLKYKDPQSPRIVVLEQELVRAEAESLVAEAQLSNITREKLKQAFNYQFDAIKEHSERIALCASFGKVLLHLLDDSSVTPGETRESYNGYEMSKQIIIDTEAALREWNSSSNDKPSLSIRQADPRELDDESELGLEDHAKEDDDEELHDNLGNGNKKPYIA</sequence>
<evidence type="ECO:0000256" key="2">
    <source>
        <dbReference type="SAM" id="Coils"/>
    </source>
</evidence>
<protein>
    <recommendedName>
        <fullName evidence="6">Sphingolipid long chain base-responsive protein PIL1</fullName>
    </recommendedName>
</protein>
<accession>A0A5E8BY07</accession>
<organism evidence="4 5">
    <name type="scientific">Magnusiomyces paraingens</name>
    <dbReference type="NCBI Taxonomy" id="2606893"/>
    <lineage>
        <taxon>Eukaryota</taxon>
        <taxon>Fungi</taxon>
        <taxon>Dikarya</taxon>
        <taxon>Ascomycota</taxon>
        <taxon>Saccharomycotina</taxon>
        <taxon>Dipodascomycetes</taxon>
        <taxon>Dipodascales</taxon>
        <taxon>Dipodascaceae</taxon>
        <taxon>Magnusiomyces</taxon>
    </lineage>
</organism>
<dbReference type="PANTHER" id="PTHR31962:SF1">
    <property type="entry name" value="SPHINGOLIPID LONG CHAIN BASE-RESPONSIVE PROTEIN PIL1"/>
    <property type="match status" value="1"/>
</dbReference>
<feature type="compositionally biased region" description="Polar residues" evidence="3">
    <location>
        <begin position="263"/>
        <end position="274"/>
    </location>
</feature>
<dbReference type="GeneID" id="43582489"/>
<evidence type="ECO:0000313" key="4">
    <source>
        <dbReference type="EMBL" id="VVT53635.1"/>
    </source>
</evidence>
<dbReference type="Pfam" id="PF13805">
    <property type="entry name" value="Pil1"/>
    <property type="match status" value="1"/>
</dbReference>
<keyword evidence="1" id="KW-0597">Phosphoprotein</keyword>
<dbReference type="PANTHER" id="PTHR31962">
    <property type="entry name" value="SPHINGOLIPID LONG CHAIN BASE-RESPONSIVE PROTEIN PIL1"/>
    <property type="match status" value="1"/>
</dbReference>
<dbReference type="Proteomes" id="UP000398389">
    <property type="component" value="Unassembled WGS sequence"/>
</dbReference>
<dbReference type="InterPro" id="IPR028245">
    <property type="entry name" value="PIL1/LSP1"/>
</dbReference>